<feature type="coiled-coil region" evidence="1">
    <location>
        <begin position="435"/>
        <end position="471"/>
    </location>
</feature>
<dbReference type="InterPro" id="IPR043129">
    <property type="entry name" value="ATPase_NBD"/>
</dbReference>
<dbReference type="SUPFAM" id="SSF53067">
    <property type="entry name" value="Actin-like ATPase domain"/>
    <property type="match status" value="1"/>
</dbReference>
<organism evidence="2">
    <name type="scientific">Trepomonas sp. PC1</name>
    <dbReference type="NCBI Taxonomy" id="1076344"/>
    <lineage>
        <taxon>Eukaryota</taxon>
        <taxon>Metamonada</taxon>
        <taxon>Diplomonadida</taxon>
        <taxon>Hexamitidae</taxon>
        <taxon>Hexamitinae</taxon>
        <taxon>Trepomonas</taxon>
    </lineage>
</organism>
<accession>A0A146KFI5</accession>
<protein>
    <submittedName>
        <fullName evidence="2">Uncharacterized protein</fullName>
    </submittedName>
</protein>
<dbReference type="Gene3D" id="3.30.420.40">
    <property type="match status" value="2"/>
</dbReference>
<gene>
    <name evidence="2" type="ORF">TPC1_12222</name>
</gene>
<keyword evidence="1" id="KW-0175">Coiled coil</keyword>
<evidence type="ECO:0000313" key="2">
    <source>
        <dbReference type="EMBL" id="JAP94938.1"/>
    </source>
</evidence>
<dbReference type="EMBL" id="GDID01001668">
    <property type="protein sequence ID" value="JAP94938.1"/>
    <property type="molecule type" value="Transcribed_RNA"/>
</dbReference>
<dbReference type="Gene3D" id="3.90.640.10">
    <property type="entry name" value="Actin, Chain A, domain 4"/>
    <property type="match status" value="1"/>
</dbReference>
<proteinExistence type="predicted"/>
<evidence type="ECO:0000256" key="1">
    <source>
        <dbReference type="SAM" id="Coils"/>
    </source>
</evidence>
<reference evidence="2" key="1">
    <citation type="submission" date="2015-07" db="EMBL/GenBank/DDBJ databases">
        <title>Adaptation to a free-living lifestyle via gene acquisitions in the diplomonad Trepomonas sp. PC1.</title>
        <authorList>
            <person name="Xu F."/>
            <person name="Jerlstrom-Hultqvist J."/>
            <person name="Kolisko M."/>
            <person name="Simpson A.G.B."/>
            <person name="Roger A.J."/>
            <person name="Svard S.G."/>
            <person name="Andersson J.O."/>
        </authorList>
    </citation>
    <scope>NUCLEOTIDE SEQUENCE</scope>
    <source>
        <strain evidence="2">PC1</strain>
    </source>
</reference>
<name>A0A146KFI5_9EUKA</name>
<sequence>MIGLDLGNYNTIVARQVGNETTTLQDPTGLRQIPSTIKYGDVRTFKSRSSKSESNFIYQLERAQTVNEQIDQISNIYQFMKHLKSDMNLANSVIATYPAHFAYQTRSMYSLILNQLFQFNQLVPQHLSIASQYYFRRFSDFQKKPVKFAFIQINEFDVVYSSFLLFQKEIKTLHYKTLQFGSSEFDELVYRICCKKNERLLNMEMSKSLQEIKRAKITLSLGQNATVAFPDFDVSLTNKEFQQEFEKYQQQILQMIEPDVHAIELLGGGCRLLNLPKHLQIKQTKRLNPDETCAQGAIIFYLLTSTKKLLVKDIYVSQRIYLNDTQMLKAGEIYPVVKETSFSPLDIFNLRLENGFILTQLKQKSKKFSFSTKFKVKIDQYLNFEVENPEYEVVFKCIDGQDVIQKMKAKDDEFSKIEEEFYKKLQEDTKSEPMEEELLQSQLKANEEKQRLEEERQIEQAENMKIQEEIQQFFADLQNGQFDKFLTVEDQKQLNNVMKKDFEAQKEHYDQICLVKQRKQNYENWREQFGQLEKWAKEKLEQETNEKEKKQFAVEKYLKQLREKLEYLEEYKQGYLIVADLLDQKFIEAIFE</sequence>
<dbReference type="AlphaFoldDB" id="A0A146KFI5"/>